<accession>A0A2T2NNM9</accession>
<dbReference type="Proteomes" id="UP000240883">
    <property type="component" value="Unassembled WGS sequence"/>
</dbReference>
<evidence type="ECO:0000256" key="5">
    <source>
        <dbReference type="SAM" id="SignalP"/>
    </source>
</evidence>
<proteinExistence type="inferred from homology"/>
<gene>
    <name evidence="6" type="ORF">BS50DRAFT_380292</name>
</gene>
<reference evidence="6 7" key="1">
    <citation type="journal article" date="2018" name="Front. Microbiol.">
        <title>Genome-Wide Analysis of Corynespora cassiicola Leaf Fall Disease Putative Effectors.</title>
        <authorList>
            <person name="Lopez D."/>
            <person name="Ribeiro S."/>
            <person name="Label P."/>
            <person name="Fumanal B."/>
            <person name="Venisse J.S."/>
            <person name="Kohler A."/>
            <person name="de Oliveira R.R."/>
            <person name="Labutti K."/>
            <person name="Lipzen A."/>
            <person name="Lail K."/>
            <person name="Bauer D."/>
            <person name="Ohm R.A."/>
            <person name="Barry K.W."/>
            <person name="Spatafora J."/>
            <person name="Grigoriev I.V."/>
            <person name="Martin F.M."/>
            <person name="Pujade-Renaud V."/>
        </authorList>
    </citation>
    <scope>NUCLEOTIDE SEQUENCE [LARGE SCALE GENOMIC DNA]</scope>
    <source>
        <strain evidence="6 7">Philippines</strain>
    </source>
</reference>
<dbReference type="Gene3D" id="2.115.10.20">
    <property type="entry name" value="Glycosyl hydrolase domain, family 43"/>
    <property type="match status" value="1"/>
</dbReference>
<dbReference type="EMBL" id="KZ678135">
    <property type="protein sequence ID" value="PSN67024.1"/>
    <property type="molecule type" value="Genomic_DNA"/>
</dbReference>
<organism evidence="6 7">
    <name type="scientific">Corynespora cassiicola Philippines</name>
    <dbReference type="NCBI Taxonomy" id="1448308"/>
    <lineage>
        <taxon>Eukaryota</taxon>
        <taxon>Fungi</taxon>
        <taxon>Dikarya</taxon>
        <taxon>Ascomycota</taxon>
        <taxon>Pezizomycotina</taxon>
        <taxon>Dothideomycetes</taxon>
        <taxon>Pleosporomycetidae</taxon>
        <taxon>Pleosporales</taxon>
        <taxon>Corynesporascaceae</taxon>
        <taxon>Corynespora</taxon>
    </lineage>
</organism>
<feature type="chain" id="PRO_5015573885" evidence="5">
    <location>
        <begin position="20"/>
        <end position="486"/>
    </location>
</feature>
<keyword evidence="3 4" id="KW-0326">Glycosidase</keyword>
<dbReference type="InterPro" id="IPR023296">
    <property type="entry name" value="Glyco_hydro_beta-prop_sf"/>
</dbReference>
<evidence type="ECO:0000256" key="2">
    <source>
        <dbReference type="ARBA" id="ARBA00022801"/>
    </source>
</evidence>
<dbReference type="SUPFAM" id="SSF75005">
    <property type="entry name" value="Arabinanase/levansucrase/invertase"/>
    <property type="match status" value="1"/>
</dbReference>
<dbReference type="PANTHER" id="PTHR22925">
    <property type="entry name" value="GLYCOSYL HYDROLASE 43 FAMILY MEMBER"/>
    <property type="match status" value="1"/>
</dbReference>
<dbReference type="GO" id="GO:0004553">
    <property type="term" value="F:hydrolase activity, hydrolyzing O-glycosyl compounds"/>
    <property type="evidence" value="ECO:0007669"/>
    <property type="project" value="InterPro"/>
</dbReference>
<sequence length="486" mass="54564">MSFRTISCGLLLAAATASAKWIVPGARWRDTNGELVNAHAGGVTIDQETGRFFWFGEYKIEGQEEGGGISVYSSDDLATWTHEGMALEPIEGHPYISTEHIIQRPKVAYSEPTGKYHMWWHADNSTYGWLLQGFAEADNITGPYSFVDATLPLGNWSQDFGLFTDRKDGKSYALYSNGDRREARDVYLTSYNDAITELDEVVYRWDKFDLEAPTIIQTDESYFALMSHKTGYRPNNVVAFRADSLSGPWSQPFIVSPLNTRTFNSQSGFSMRIDGTKKTTYLYLGDQWDSNSLWESRYIWLPIDIDEKKKSLEVVWHDIYDLDVKTGEVTPIEGKTYYNKDATTTGNAFHQEANFGSDGTILTGIYGNDSKVIFSNIEGTGKPQWVSFYYQNTDDMGFGDQPGGTPDRIGGTWQLRRIASVIVNGNTQHVESLYQRDTHKGIILSTPLQLNLNKGKNNTITIGGLSNGFDVKGADIDRIVVYPPEE</sequence>
<keyword evidence="7" id="KW-1185">Reference proteome</keyword>
<evidence type="ECO:0000256" key="4">
    <source>
        <dbReference type="RuleBase" id="RU361187"/>
    </source>
</evidence>
<comment type="similarity">
    <text evidence="1 4">Belongs to the glycosyl hydrolase 43 family.</text>
</comment>
<dbReference type="GO" id="GO:0005975">
    <property type="term" value="P:carbohydrate metabolic process"/>
    <property type="evidence" value="ECO:0007669"/>
    <property type="project" value="InterPro"/>
</dbReference>
<evidence type="ECO:0000313" key="7">
    <source>
        <dbReference type="Proteomes" id="UP000240883"/>
    </source>
</evidence>
<dbReference type="STRING" id="1448308.A0A2T2NNM9"/>
<dbReference type="AlphaFoldDB" id="A0A2T2NNM9"/>
<name>A0A2T2NNM9_CORCC</name>
<feature type="signal peptide" evidence="5">
    <location>
        <begin position="1"/>
        <end position="19"/>
    </location>
</feature>
<dbReference type="CDD" id="cd18821">
    <property type="entry name" value="GH43_Pc3Gal43A-like"/>
    <property type="match status" value="1"/>
</dbReference>
<evidence type="ECO:0000256" key="3">
    <source>
        <dbReference type="ARBA" id="ARBA00023295"/>
    </source>
</evidence>
<keyword evidence="2 4" id="KW-0378">Hydrolase</keyword>
<protein>
    <submittedName>
        <fullName evidence="6">Arabinanase/levansucrase/invertase</fullName>
    </submittedName>
</protein>
<keyword evidence="5" id="KW-0732">Signal</keyword>
<dbReference type="Pfam" id="PF04616">
    <property type="entry name" value="Glyco_hydro_43"/>
    <property type="match status" value="1"/>
</dbReference>
<dbReference type="PANTHER" id="PTHR22925:SF39">
    <property type="entry name" value="PUTATIVE (AFU_ORTHOLOGUE AFUA_5G14190)-RELATED"/>
    <property type="match status" value="1"/>
</dbReference>
<evidence type="ECO:0000313" key="6">
    <source>
        <dbReference type="EMBL" id="PSN67024.1"/>
    </source>
</evidence>
<evidence type="ECO:0000256" key="1">
    <source>
        <dbReference type="ARBA" id="ARBA00009865"/>
    </source>
</evidence>
<dbReference type="OrthoDB" id="3426327at2759"/>
<dbReference type="InterPro" id="IPR006710">
    <property type="entry name" value="Glyco_hydro_43"/>
</dbReference>